<feature type="signal peptide" evidence="1">
    <location>
        <begin position="1"/>
        <end position="26"/>
    </location>
</feature>
<evidence type="ECO:0000313" key="2">
    <source>
        <dbReference type="EMBL" id="CAI9178002.1"/>
    </source>
</evidence>
<name>A0ABN8ZZ22_RANTA</name>
<evidence type="ECO:0000256" key="1">
    <source>
        <dbReference type="SAM" id="SignalP"/>
    </source>
</evidence>
<dbReference type="EMBL" id="OX459943">
    <property type="protein sequence ID" value="CAI9178002.1"/>
    <property type="molecule type" value="Genomic_DNA"/>
</dbReference>
<evidence type="ECO:0000313" key="3">
    <source>
        <dbReference type="Proteomes" id="UP001176941"/>
    </source>
</evidence>
<keyword evidence="1" id="KW-0732">Signal</keyword>
<feature type="chain" id="PRO_5046767967" evidence="1">
    <location>
        <begin position="27"/>
        <end position="99"/>
    </location>
</feature>
<reference evidence="2" key="1">
    <citation type="submission" date="2023-04" db="EMBL/GenBank/DDBJ databases">
        <authorList>
            <consortium name="ELIXIR-Norway"/>
        </authorList>
    </citation>
    <scope>NUCLEOTIDE SEQUENCE [LARGE SCALE GENOMIC DNA]</scope>
</reference>
<gene>
    <name evidence="2" type="ORF">MRATA1EN1_LOCUS26964</name>
</gene>
<protein>
    <submittedName>
        <fullName evidence="2">Uncharacterized protein</fullName>
    </submittedName>
</protein>
<sequence>MLFFQLETPLCLHVPLLFFFFLPTYTSQSPGTVSYTEAFLHCVSALSCPAQGGDLANTIMCCPIPFSEGLTPVAGSACGQSSAFCYHGGMASGEESCPA</sequence>
<dbReference type="Proteomes" id="UP001176941">
    <property type="component" value="Chromosome 7"/>
</dbReference>
<accession>A0ABN8ZZ22</accession>
<keyword evidence="3" id="KW-1185">Reference proteome</keyword>
<organism evidence="2 3">
    <name type="scientific">Rangifer tarandus platyrhynchus</name>
    <name type="common">Svalbard reindeer</name>
    <dbReference type="NCBI Taxonomy" id="3082113"/>
    <lineage>
        <taxon>Eukaryota</taxon>
        <taxon>Metazoa</taxon>
        <taxon>Chordata</taxon>
        <taxon>Craniata</taxon>
        <taxon>Vertebrata</taxon>
        <taxon>Euteleostomi</taxon>
        <taxon>Mammalia</taxon>
        <taxon>Eutheria</taxon>
        <taxon>Laurasiatheria</taxon>
        <taxon>Artiodactyla</taxon>
        <taxon>Ruminantia</taxon>
        <taxon>Pecora</taxon>
        <taxon>Cervidae</taxon>
        <taxon>Odocoileinae</taxon>
        <taxon>Rangifer</taxon>
    </lineage>
</organism>
<proteinExistence type="predicted"/>